<accession>A0A0B7GUD0</accession>
<protein>
    <submittedName>
        <fullName evidence="1">Uncharacterized protein</fullName>
    </submittedName>
</protein>
<dbReference type="Proteomes" id="UP000042527">
    <property type="component" value="Unassembled WGS sequence"/>
</dbReference>
<gene>
    <name evidence="1" type="ORF">TPHV1_30179</name>
</gene>
<evidence type="ECO:0000313" key="1">
    <source>
        <dbReference type="EMBL" id="CEM62284.1"/>
    </source>
</evidence>
<dbReference type="EMBL" id="CDNC01000023">
    <property type="protein sequence ID" value="CEM62284.1"/>
    <property type="molecule type" value="Genomic_DNA"/>
</dbReference>
<dbReference type="AlphaFoldDB" id="A0A0B7GUD0"/>
<reference evidence="2" key="1">
    <citation type="submission" date="2015-01" db="EMBL/GenBank/DDBJ databases">
        <authorList>
            <person name="Manzoor Shahid"/>
            <person name="Zubair Saima"/>
        </authorList>
    </citation>
    <scope>NUCLEOTIDE SEQUENCE [LARGE SCALE GENOMIC DNA]</scope>
    <source>
        <strain evidence="2">V1</strain>
    </source>
</reference>
<sequence>MGKKMMSRDIIIYNTEDGKAQISLKLEDGAVWLNQAEIANSFRRQNRM</sequence>
<organism evidence="1 2">
    <name type="scientific">Treponema phagedenis</name>
    <dbReference type="NCBI Taxonomy" id="162"/>
    <lineage>
        <taxon>Bacteria</taxon>
        <taxon>Pseudomonadati</taxon>
        <taxon>Spirochaetota</taxon>
        <taxon>Spirochaetia</taxon>
        <taxon>Spirochaetales</taxon>
        <taxon>Treponemataceae</taxon>
        <taxon>Treponema</taxon>
    </lineage>
</organism>
<name>A0A0B7GUD0_TREPH</name>
<proteinExistence type="predicted"/>
<keyword evidence="2" id="KW-1185">Reference proteome</keyword>
<evidence type="ECO:0000313" key="2">
    <source>
        <dbReference type="Proteomes" id="UP000042527"/>
    </source>
</evidence>